<protein>
    <submittedName>
        <fullName evidence="1">Uncharacterized protein</fullName>
    </submittedName>
</protein>
<organism evidence="1">
    <name type="scientific">Zea mays</name>
    <name type="common">Maize</name>
    <dbReference type="NCBI Taxonomy" id="4577"/>
    <lineage>
        <taxon>Eukaryota</taxon>
        <taxon>Viridiplantae</taxon>
        <taxon>Streptophyta</taxon>
        <taxon>Embryophyta</taxon>
        <taxon>Tracheophyta</taxon>
        <taxon>Spermatophyta</taxon>
        <taxon>Magnoliopsida</taxon>
        <taxon>Liliopsida</taxon>
        <taxon>Poales</taxon>
        <taxon>Poaceae</taxon>
        <taxon>PACMAD clade</taxon>
        <taxon>Panicoideae</taxon>
        <taxon>Andropogonodae</taxon>
        <taxon>Andropogoneae</taxon>
        <taxon>Tripsacinae</taxon>
        <taxon>Zea</taxon>
    </lineage>
</organism>
<proteinExistence type="predicted"/>
<accession>A0A1D6HUC1</accession>
<dbReference type="AlphaFoldDB" id="A0A1D6HUC1"/>
<dbReference type="EMBL" id="CM007650">
    <property type="protein sequence ID" value="ONM51900.1"/>
    <property type="molecule type" value="Genomic_DNA"/>
</dbReference>
<name>A0A1D6HUC1_MAIZE</name>
<dbReference type="InParanoid" id="A0A1D6HUC1"/>
<reference evidence="1" key="1">
    <citation type="submission" date="2015-12" db="EMBL/GenBank/DDBJ databases">
        <title>Update maize B73 reference genome by single molecule sequencing technologies.</title>
        <authorList>
            <consortium name="Maize Genome Sequencing Project"/>
            <person name="Ware D."/>
        </authorList>
    </citation>
    <scope>NUCLEOTIDE SEQUENCE [LARGE SCALE GENOMIC DNA]</scope>
    <source>
        <tissue evidence="1">Seedling</tissue>
    </source>
</reference>
<sequence length="37" mass="4034">MNVVVLCNIYAQSSLDLGGQVNDNYIMLTSSDVDMPI</sequence>
<evidence type="ECO:0000313" key="1">
    <source>
        <dbReference type="EMBL" id="ONM51899.1"/>
    </source>
</evidence>
<gene>
    <name evidence="1" type="ORF">ZEAMMB73_Zm00001d019008</name>
</gene>
<dbReference type="EMBL" id="CM007650">
    <property type="protein sequence ID" value="ONM51899.1"/>
    <property type="molecule type" value="Genomic_DNA"/>
</dbReference>